<reference evidence="3 4" key="1">
    <citation type="journal article" date="2011" name="Proc. Natl. Acad. Sci. U.S.A.">
        <title>Genome and transcriptome analyses of the mountain pine beetle-fungal symbiont Grosmannia clavigera, a lodgepole pine pathogen.</title>
        <authorList>
            <person name="DiGuistini S."/>
            <person name="Wang Y."/>
            <person name="Liao N.Y."/>
            <person name="Taylor G."/>
            <person name="Tanguay P."/>
            <person name="Feau N."/>
            <person name="Henrissat B."/>
            <person name="Chan S.K."/>
            <person name="Hesse-Orce U."/>
            <person name="Alamouti S.M."/>
            <person name="Tsui C.K.M."/>
            <person name="Docking R.T."/>
            <person name="Levasseur A."/>
            <person name="Haridas S."/>
            <person name="Robertson G."/>
            <person name="Birol I."/>
            <person name="Holt R.A."/>
            <person name="Marra M.A."/>
            <person name="Hamelin R.C."/>
            <person name="Hirst M."/>
            <person name="Jones S.J.M."/>
            <person name="Bohlmann J."/>
            <person name="Breuil C."/>
        </authorList>
    </citation>
    <scope>NUCLEOTIDE SEQUENCE [LARGE SCALE GENOMIC DNA]</scope>
    <source>
        <strain evidence="4">kw1407 / UAMH 11150</strain>
    </source>
</reference>
<protein>
    <recommendedName>
        <fullName evidence="2">HNH nuclease domain-containing protein</fullName>
    </recommendedName>
</protein>
<feature type="compositionally biased region" description="Basic and acidic residues" evidence="1">
    <location>
        <begin position="420"/>
        <end position="445"/>
    </location>
</feature>
<gene>
    <name evidence="3" type="ORF">CMQ_527</name>
</gene>
<dbReference type="RefSeq" id="XP_014173081.1">
    <property type="nucleotide sequence ID" value="XM_014317606.1"/>
</dbReference>
<proteinExistence type="predicted"/>
<evidence type="ECO:0000313" key="4">
    <source>
        <dbReference type="Proteomes" id="UP000007796"/>
    </source>
</evidence>
<dbReference type="AlphaFoldDB" id="F0XCU7"/>
<dbReference type="Proteomes" id="UP000007796">
    <property type="component" value="Unassembled WGS sequence"/>
</dbReference>
<dbReference type="InParanoid" id="F0XCU7"/>
<evidence type="ECO:0000313" key="3">
    <source>
        <dbReference type="EMBL" id="EFX03599.1"/>
    </source>
</evidence>
<feature type="region of interest" description="Disordered" evidence="1">
    <location>
        <begin position="132"/>
        <end position="154"/>
    </location>
</feature>
<accession>F0XCU7</accession>
<name>F0XCU7_GROCL</name>
<dbReference type="Pfam" id="PF13391">
    <property type="entry name" value="HNH_2"/>
    <property type="match status" value="1"/>
</dbReference>
<feature type="compositionally biased region" description="Polar residues" evidence="1">
    <location>
        <begin position="139"/>
        <end position="149"/>
    </location>
</feature>
<dbReference type="EMBL" id="GL629765">
    <property type="protein sequence ID" value="EFX03599.1"/>
    <property type="molecule type" value="Genomic_DNA"/>
</dbReference>
<dbReference type="GeneID" id="25978573"/>
<dbReference type="InterPro" id="IPR003615">
    <property type="entry name" value="HNH_nuc"/>
</dbReference>
<evidence type="ECO:0000256" key="1">
    <source>
        <dbReference type="SAM" id="MobiDB-lite"/>
    </source>
</evidence>
<sequence>MPFLITEEQKVDYRRQVEEFLNSASTTPLAFRTGHDFHHNIDIVDPSDNYARDVERRIGLARRVRQKIRTSLGGLESYNLNIMQLSYFLATEDTHALQRMVEDSDALGWYNLLKHVEPFLSTCCGKHQYLDRTPVQGDGSPSGTAPCTSQDERRRQAGEAAIVAHIIPHTINKNETHFKNARTALFQFLYTAAPALYAEVRDLLIQHDPVTGNPVLSCSDKPFNMVSLNHQLHWYWDRAYFGLKPVSETFPRFEGEIELIKVEWRWLPKHLSQALVDSDHILPKSKAPSQRPFRSVNLDSKGLSDFIGKALGEISGNVEEISPPSIPHGNGSGIPLGHLPSGRRIESGFRFDLRAAKDDAPKMRALLKLQWLAVRMACISGAADFAADLRDTPPDDDKQIQSLLEAQSQKECSSLLQSIRDPEYYHQDVEDSDPEPPRDDEKKGP</sequence>
<evidence type="ECO:0000259" key="2">
    <source>
        <dbReference type="Pfam" id="PF13391"/>
    </source>
</evidence>
<keyword evidence="4" id="KW-1185">Reference proteome</keyword>
<feature type="domain" description="HNH nuclease" evidence="2">
    <location>
        <begin position="160"/>
        <end position="243"/>
    </location>
</feature>
<organism evidence="4">
    <name type="scientific">Grosmannia clavigera (strain kw1407 / UAMH 11150)</name>
    <name type="common">Blue stain fungus</name>
    <name type="synonym">Graphiocladiella clavigera</name>
    <dbReference type="NCBI Taxonomy" id="655863"/>
    <lineage>
        <taxon>Eukaryota</taxon>
        <taxon>Fungi</taxon>
        <taxon>Dikarya</taxon>
        <taxon>Ascomycota</taxon>
        <taxon>Pezizomycotina</taxon>
        <taxon>Sordariomycetes</taxon>
        <taxon>Sordariomycetidae</taxon>
        <taxon>Ophiostomatales</taxon>
        <taxon>Ophiostomataceae</taxon>
        <taxon>Leptographium</taxon>
    </lineage>
</organism>
<dbReference type="HOGENOM" id="CLU_704294_0_0_1"/>
<dbReference type="OrthoDB" id="5416097at2759"/>
<feature type="region of interest" description="Disordered" evidence="1">
    <location>
        <begin position="419"/>
        <end position="445"/>
    </location>
</feature>